<dbReference type="GO" id="GO:0016301">
    <property type="term" value="F:kinase activity"/>
    <property type="evidence" value="ECO:0007669"/>
    <property type="project" value="UniProtKB-KW"/>
</dbReference>
<sequence length="65" mass="7596">MEYRILNEIKRNRTNVLKLKHDLKNQYLTILGLIENEEVNEAIDYIKSSFDILEPPTKTYAADGV</sequence>
<reference evidence="1 2" key="1">
    <citation type="submission" date="2019-04" db="EMBL/GenBank/DDBJ databases">
        <title>Step-wise assembly of the neonatal virome modulated by breast feeding.</title>
        <authorList>
            <person name="Liang G."/>
            <person name="Bushman F."/>
        </authorList>
    </citation>
    <scope>NUCLEOTIDE SEQUENCE [LARGE SCALE GENOMIC DNA]</scope>
    <source>
        <strain evidence="1 2">E3754</strain>
    </source>
</reference>
<evidence type="ECO:0000313" key="2">
    <source>
        <dbReference type="Proteomes" id="UP000429730"/>
    </source>
</evidence>
<comment type="caution">
    <text evidence="1">The sequence shown here is derived from an EMBL/GenBank/DDBJ whole genome shotgun (WGS) entry which is preliminary data.</text>
</comment>
<protein>
    <submittedName>
        <fullName evidence="1">Histidine kinase</fullName>
    </submittedName>
</protein>
<dbReference type="Proteomes" id="UP000429730">
    <property type="component" value="Unassembled WGS sequence"/>
</dbReference>
<dbReference type="EMBL" id="WVTJ01000120">
    <property type="protein sequence ID" value="MXS54304.1"/>
    <property type="molecule type" value="Genomic_DNA"/>
</dbReference>
<keyword evidence="1" id="KW-0808">Transferase</keyword>
<accession>A0AAP6VAF5</accession>
<feature type="non-terminal residue" evidence="1">
    <location>
        <position position="65"/>
    </location>
</feature>
<name>A0AAP6VAF5_ENTFL</name>
<proteinExistence type="predicted"/>
<dbReference type="AlphaFoldDB" id="A0AAP6VAF5"/>
<evidence type="ECO:0000313" key="1">
    <source>
        <dbReference type="EMBL" id="MXS54304.1"/>
    </source>
</evidence>
<organism evidence="1 2">
    <name type="scientific">Enterococcus faecalis</name>
    <name type="common">Streptococcus faecalis</name>
    <dbReference type="NCBI Taxonomy" id="1351"/>
    <lineage>
        <taxon>Bacteria</taxon>
        <taxon>Bacillati</taxon>
        <taxon>Bacillota</taxon>
        <taxon>Bacilli</taxon>
        <taxon>Lactobacillales</taxon>
        <taxon>Enterococcaceae</taxon>
        <taxon>Enterococcus</taxon>
    </lineage>
</organism>
<gene>
    <name evidence="1" type="ORF">GTI81_16690</name>
</gene>
<keyword evidence="1" id="KW-0418">Kinase</keyword>